<organism evidence="3 4">
    <name type="scientific">Lysinibacillus alkalisoli</name>
    <dbReference type="NCBI Taxonomy" id="1911548"/>
    <lineage>
        <taxon>Bacteria</taxon>
        <taxon>Bacillati</taxon>
        <taxon>Bacillota</taxon>
        <taxon>Bacilli</taxon>
        <taxon>Bacillales</taxon>
        <taxon>Bacillaceae</taxon>
        <taxon>Lysinibacillus</taxon>
    </lineage>
</organism>
<evidence type="ECO:0000256" key="2">
    <source>
        <dbReference type="SAM" id="SignalP"/>
    </source>
</evidence>
<dbReference type="Proteomes" id="UP000616608">
    <property type="component" value="Unassembled WGS sequence"/>
</dbReference>
<evidence type="ECO:0000256" key="1">
    <source>
        <dbReference type="SAM" id="Phobius"/>
    </source>
</evidence>
<evidence type="ECO:0000313" key="4">
    <source>
        <dbReference type="Proteomes" id="UP000616608"/>
    </source>
</evidence>
<dbReference type="EMBL" id="BMJT01000001">
    <property type="protein sequence ID" value="GGG12772.1"/>
    <property type="molecule type" value="Genomic_DNA"/>
</dbReference>
<evidence type="ECO:0000313" key="3">
    <source>
        <dbReference type="EMBL" id="GGG12772.1"/>
    </source>
</evidence>
<keyword evidence="1" id="KW-0472">Membrane</keyword>
<dbReference type="AlphaFoldDB" id="A0A917D8H9"/>
<reference evidence="3" key="2">
    <citation type="submission" date="2020-09" db="EMBL/GenBank/DDBJ databases">
        <authorList>
            <person name="Sun Q."/>
            <person name="Zhou Y."/>
        </authorList>
    </citation>
    <scope>NUCLEOTIDE SEQUENCE</scope>
    <source>
        <strain evidence="3">CGMCC 1.15760</strain>
    </source>
</reference>
<reference evidence="3" key="1">
    <citation type="journal article" date="2014" name="Int. J. Syst. Evol. Microbiol.">
        <title>Complete genome sequence of Corynebacterium casei LMG S-19264T (=DSM 44701T), isolated from a smear-ripened cheese.</title>
        <authorList>
            <consortium name="US DOE Joint Genome Institute (JGI-PGF)"/>
            <person name="Walter F."/>
            <person name="Albersmeier A."/>
            <person name="Kalinowski J."/>
            <person name="Ruckert C."/>
        </authorList>
    </citation>
    <scope>NUCLEOTIDE SEQUENCE</scope>
    <source>
        <strain evidence="3">CGMCC 1.15760</strain>
    </source>
</reference>
<accession>A0A917D8H9</accession>
<dbReference type="RefSeq" id="WP_188613327.1">
    <property type="nucleotide sequence ID" value="NZ_BMJT01000001.1"/>
</dbReference>
<feature type="signal peptide" evidence="2">
    <location>
        <begin position="1"/>
        <end position="26"/>
    </location>
</feature>
<protein>
    <submittedName>
        <fullName evidence="3">Uncharacterized protein</fullName>
    </submittedName>
</protein>
<name>A0A917D8H9_9BACI</name>
<comment type="caution">
    <text evidence="3">The sequence shown here is derived from an EMBL/GenBank/DDBJ whole genome shotgun (WGS) entry which is preliminary data.</text>
</comment>
<gene>
    <name evidence="3" type="ORF">GCM10007425_03910</name>
</gene>
<keyword evidence="4" id="KW-1185">Reference proteome</keyword>
<sequence>MLSNLVKSLTTASLYAVTAASKSALAFCNCCKVAFVSFATVSAAAIAWLSLVPEPTTVSPTVLPSVLPAFAVAFAVVMLASKSVLATEIALFPPYVL</sequence>
<feature type="transmembrane region" description="Helical" evidence="1">
    <location>
        <begin position="65"/>
        <end position="85"/>
    </location>
</feature>
<keyword evidence="1" id="KW-1133">Transmembrane helix</keyword>
<keyword evidence="2" id="KW-0732">Signal</keyword>
<feature type="transmembrane region" description="Helical" evidence="1">
    <location>
        <begin position="36"/>
        <end position="53"/>
    </location>
</feature>
<proteinExistence type="predicted"/>
<feature type="chain" id="PRO_5038885066" evidence="2">
    <location>
        <begin position="27"/>
        <end position="97"/>
    </location>
</feature>
<keyword evidence="1" id="KW-0812">Transmembrane</keyword>